<dbReference type="SUPFAM" id="SSF103481">
    <property type="entry name" value="Multidrug resistance efflux transporter EmrE"/>
    <property type="match status" value="2"/>
</dbReference>
<organism evidence="3 4">
    <name type="scientific">Pseudogemmobacter humi</name>
    <dbReference type="NCBI Taxonomy" id="2483812"/>
    <lineage>
        <taxon>Bacteria</taxon>
        <taxon>Pseudomonadati</taxon>
        <taxon>Pseudomonadota</taxon>
        <taxon>Alphaproteobacteria</taxon>
        <taxon>Rhodobacterales</taxon>
        <taxon>Paracoccaceae</taxon>
        <taxon>Pseudogemmobacter</taxon>
    </lineage>
</organism>
<dbReference type="OrthoDB" id="5243804at2"/>
<feature type="transmembrane region" description="Helical" evidence="1">
    <location>
        <begin position="155"/>
        <end position="173"/>
    </location>
</feature>
<dbReference type="Gene3D" id="1.10.3730.20">
    <property type="match status" value="1"/>
</dbReference>
<dbReference type="PANTHER" id="PTHR22911">
    <property type="entry name" value="ACYL-MALONYL CONDENSING ENZYME-RELATED"/>
    <property type="match status" value="1"/>
</dbReference>
<dbReference type="AlphaFoldDB" id="A0A3P5WUD8"/>
<name>A0A3P5WUD8_9RHOB</name>
<keyword evidence="1" id="KW-1133">Transmembrane helix</keyword>
<accession>A0A3P5WUD8</accession>
<dbReference type="GO" id="GO:0016020">
    <property type="term" value="C:membrane"/>
    <property type="evidence" value="ECO:0007669"/>
    <property type="project" value="InterPro"/>
</dbReference>
<feature type="transmembrane region" description="Helical" evidence="1">
    <location>
        <begin position="279"/>
        <end position="296"/>
    </location>
</feature>
<sequence length="297" mass="30613">MIPLWPLVTVAAAGLQTARNATQSGLTARIGTIGATQVRFLFGLPFAVLFLLAAAWLSGQQIPVPGADALGFATLGGLSQIAATALMLLVMKTNGFGISTAWLKGEPVIVALIGWAVLGDPLTAPMLAAILVAVLGVLILSVRPGTGAQLAQLRPAFLGLLAGAGFGLSAIGFRGGVNALDSGDFLIRALTLLVVSLAIQSAVLMVWMLLFDRRALVGSLGAWRPSLAAGVLGAAASACWFMGFALTSAANVRTLALIEVVFALMVARWHFRQKITPRQLAGILVLLAGVGLLLTQS</sequence>
<feature type="domain" description="EamA" evidence="2">
    <location>
        <begin position="26"/>
        <end position="141"/>
    </location>
</feature>
<feature type="transmembrane region" description="Helical" evidence="1">
    <location>
        <begin position="222"/>
        <end position="244"/>
    </location>
</feature>
<feature type="transmembrane region" description="Helical" evidence="1">
    <location>
        <begin position="124"/>
        <end position="143"/>
    </location>
</feature>
<evidence type="ECO:0000313" key="3">
    <source>
        <dbReference type="EMBL" id="VDC25218.1"/>
    </source>
</evidence>
<feature type="transmembrane region" description="Helical" evidence="1">
    <location>
        <begin position="101"/>
        <end position="118"/>
    </location>
</feature>
<protein>
    <submittedName>
        <fullName evidence="3">EamA-like transporter family protein</fullName>
    </submittedName>
</protein>
<feature type="domain" description="EamA" evidence="2">
    <location>
        <begin position="156"/>
        <end position="294"/>
    </location>
</feature>
<reference evidence="3 4" key="1">
    <citation type="submission" date="2018-11" db="EMBL/GenBank/DDBJ databases">
        <authorList>
            <person name="Criscuolo A."/>
        </authorList>
    </citation>
    <scope>NUCLEOTIDE SEQUENCE [LARGE SCALE GENOMIC DNA]</scope>
    <source>
        <strain evidence="3">ACIP111625</strain>
    </source>
</reference>
<keyword evidence="1" id="KW-0472">Membrane</keyword>
<dbReference type="InterPro" id="IPR037185">
    <property type="entry name" value="EmrE-like"/>
</dbReference>
<gene>
    <name evidence="3" type="ORF">XINFAN_01456</name>
</gene>
<keyword evidence="1" id="KW-0812">Transmembrane</keyword>
<dbReference type="Pfam" id="PF00892">
    <property type="entry name" value="EamA"/>
    <property type="match status" value="2"/>
</dbReference>
<proteinExistence type="predicted"/>
<evidence type="ECO:0000259" key="2">
    <source>
        <dbReference type="Pfam" id="PF00892"/>
    </source>
</evidence>
<evidence type="ECO:0000256" key="1">
    <source>
        <dbReference type="SAM" id="Phobius"/>
    </source>
</evidence>
<feature type="transmembrane region" description="Helical" evidence="1">
    <location>
        <begin position="185"/>
        <end position="210"/>
    </location>
</feature>
<keyword evidence="4" id="KW-1185">Reference proteome</keyword>
<evidence type="ECO:0000313" key="4">
    <source>
        <dbReference type="Proteomes" id="UP000277498"/>
    </source>
</evidence>
<dbReference type="EMBL" id="UXAW01000051">
    <property type="protein sequence ID" value="VDC25218.1"/>
    <property type="molecule type" value="Genomic_DNA"/>
</dbReference>
<feature type="transmembrane region" description="Helical" evidence="1">
    <location>
        <begin position="38"/>
        <end position="57"/>
    </location>
</feature>
<feature type="transmembrane region" description="Helical" evidence="1">
    <location>
        <begin position="69"/>
        <end position="89"/>
    </location>
</feature>
<feature type="transmembrane region" description="Helical" evidence="1">
    <location>
        <begin position="250"/>
        <end position="267"/>
    </location>
</feature>
<dbReference type="InterPro" id="IPR000620">
    <property type="entry name" value="EamA_dom"/>
</dbReference>
<dbReference type="Proteomes" id="UP000277498">
    <property type="component" value="Unassembled WGS sequence"/>
</dbReference>
<dbReference type="RefSeq" id="WP_124085865.1">
    <property type="nucleotide sequence ID" value="NZ_UXAW01000051.1"/>
</dbReference>